<dbReference type="Proteomes" id="UP000006001">
    <property type="component" value="Unassembled WGS sequence"/>
</dbReference>
<dbReference type="HOGENOM" id="CLU_3189075_0_0_11"/>
<gene>
    <name evidence="1" type="ORF">HMPREF0762_00159</name>
</gene>
<reference evidence="1" key="1">
    <citation type="submission" date="2009-10" db="EMBL/GenBank/DDBJ databases">
        <authorList>
            <person name="Weinstock G."/>
            <person name="Sodergren E."/>
            <person name="Clifton S."/>
            <person name="Fulton L."/>
            <person name="Fulton B."/>
            <person name="Courtney L."/>
            <person name="Fronick C."/>
            <person name="Harrison M."/>
            <person name="Strong C."/>
            <person name="Farmer C."/>
            <person name="Delahaunty K."/>
            <person name="Markovic C."/>
            <person name="Hall O."/>
            <person name="Minx P."/>
            <person name="Tomlinson C."/>
            <person name="Mitreva M."/>
            <person name="Nelson J."/>
            <person name="Hou S."/>
            <person name="Wollam A."/>
            <person name="Pepin K.H."/>
            <person name="Johnson M."/>
            <person name="Bhonagiri V."/>
            <person name="Nash W.E."/>
            <person name="Warren W."/>
            <person name="Chinwalla A."/>
            <person name="Mardis E.R."/>
            <person name="Wilson R.K."/>
        </authorList>
    </citation>
    <scope>NUCLEOTIDE SEQUENCE [LARGE SCALE GENOMIC DNA]</scope>
    <source>
        <strain evidence="1">ATCC 700122</strain>
    </source>
</reference>
<evidence type="ECO:0000313" key="2">
    <source>
        <dbReference type="Proteomes" id="UP000006001"/>
    </source>
</evidence>
<accession>D0WEC9</accession>
<name>D0WEC9_SLAES</name>
<comment type="caution">
    <text evidence="1">The sequence shown here is derived from an EMBL/GenBank/DDBJ whole genome shotgun (WGS) entry which is preliminary data.</text>
</comment>
<proteinExistence type="predicted"/>
<keyword evidence="2" id="KW-1185">Reference proteome</keyword>
<sequence length="46" mass="5508">MLLKIVLTFVFHALYGTGPSPRSLTLRRNEFVSKKRRCMRDRMRKP</sequence>
<organism evidence="1 2">
    <name type="scientific">Slackia exigua (strain ATCC 700122 / DSM 15923 / CIP 105133 / JCM 11022 / KCTC 5966 / S-7)</name>
    <dbReference type="NCBI Taxonomy" id="649764"/>
    <lineage>
        <taxon>Bacteria</taxon>
        <taxon>Bacillati</taxon>
        <taxon>Actinomycetota</taxon>
        <taxon>Coriobacteriia</taxon>
        <taxon>Eggerthellales</taxon>
        <taxon>Eggerthellaceae</taxon>
        <taxon>Slackia</taxon>
    </lineage>
</organism>
<dbReference type="AlphaFoldDB" id="D0WEC9"/>
<dbReference type="EMBL" id="ACUX02000004">
    <property type="protein sequence ID" value="EEZ62067.1"/>
    <property type="molecule type" value="Genomic_DNA"/>
</dbReference>
<protein>
    <submittedName>
        <fullName evidence="1">Uncharacterized protein</fullName>
    </submittedName>
</protein>
<evidence type="ECO:0000313" key="1">
    <source>
        <dbReference type="EMBL" id="EEZ62067.1"/>
    </source>
</evidence>